<keyword evidence="3" id="KW-1185">Reference proteome</keyword>
<name>A0A6G0XA34_9STRA</name>
<gene>
    <name evidence="2" type="ORF">Ae201684_006759</name>
</gene>
<feature type="coiled-coil region" evidence="1">
    <location>
        <begin position="10"/>
        <end position="91"/>
    </location>
</feature>
<comment type="caution">
    <text evidence="2">The sequence shown here is derived from an EMBL/GenBank/DDBJ whole genome shotgun (WGS) entry which is preliminary data.</text>
</comment>
<protein>
    <submittedName>
        <fullName evidence="2">Uncharacterized protein</fullName>
    </submittedName>
</protein>
<keyword evidence="1" id="KW-0175">Coiled coil</keyword>
<dbReference type="Proteomes" id="UP000481153">
    <property type="component" value="Unassembled WGS sequence"/>
</dbReference>
<dbReference type="EMBL" id="VJMJ01000085">
    <property type="protein sequence ID" value="KAF0736947.1"/>
    <property type="molecule type" value="Genomic_DNA"/>
</dbReference>
<evidence type="ECO:0000313" key="3">
    <source>
        <dbReference type="Proteomes" id="UP000481153"/>
    </source>
</evidence>
<dbReference type="VEuPathDB" id="FungiDB:AeMF1_018572"/>
<organism evidence="2 3">
    <name type="scientific">Aphanomyces euteiches</name>
    <dbReference type="NCBI Taxonomy" id="100861"/>
    <lineage>
        <taxon>Eukaryota</taxon>
        <taxon>Sar</taxon>
        <taxon>Stramenopiles</taxon>
        <taxon>Oomycota</taxon>
        <taxon>Saprolegniomycetes</taxon>
        <taxon>Saprolegniales</taxon>
        <taxon>Verrucalvaceae</taxon>
        <taxon>Aphanomyces</taxon>
    </lineage>
</organism>
<evidence type="ECO:0000313" key="2">
    <source>
        <dbReference type="EMBL" id="KAF0736947.1"/>
    </source>
</evidence>
<evidence type="ECO:0000256" key="1">
    <source>
        <dbReference type="SAM" id="Coils"/>
    </source>
</evidence>
<accession>A0A6G0XA34</accession>
<dbReference type="AlphaFoldDB" id="A0A6G0XA34"/>
<reference evidence="2 3" key="1">
    <citation type="submission" date="2019-07" db="EMBL/GenBank/DDBJ databases">
        <title>Genomics analysis of Aphanomyces spp. identifies a new class of oomycete effector associated with host adaptation.</title>
        <authorList>
            <person name="Gaulin E."/>
        </authorList>
    </citation>
    <scope>NUCLEOTIDE SEQUENCE [LARGE SCALE GENOMIC DNA]</scope>
    <source>
        <strain evidence="2 3">ATCC 201684</strain>
    </source>
</reference>
<proteinExistence type="predicted"/>
<sequence>MPSSDDTTTLAFLQHERQRLQRYRRTKKNERAELRATVAQLADELKALTRNKSRDLLLSWKEVALAVQESNENAQSERQALKAQVATLRKVV</sequence>